<sequence length="173" mass="19978">MSIGIVERALNSLGKGFDLTSDFKLKYCKGKERLVLHNEMHDINFPDFGSIKNVSINIKCDKGDLTRYQSDILKFNKLRNLVWATSKHDVYLMSHFSVVHWSWRAGKIPSGYFNAMFNLESGSWVTDVAHTKYWRLDGYFITLLLIAIPLFSLMKFVLKFLLFLGSLCPIKVM</sequence>
<organism evidence="1 2">
    <name type="scientific">Pistacia integerrima</name>
    <dbReference type="NCBI Taxonomy" id="434235"/>
    <lineage>
        <taxon>Eukaryota</taxon>
        <taxon>Viridiplantae</taxon>
        <taxon>Streptophyta</taxon>
        <taxon>Embryophyta</taxon>
        <taxon>Tracheophyta</taxon>
        <taxon>Spermatophyta</taxon>
        <taxon>Magnoliopsida</taxon>
        <taxon>eudicotyledons</taxon>
        <taxon>Gunneridae</taxon>
        <taxon>Pentapetalae</taxon>
        <taxon>rosids</taxon>
        <taxon>malvids</taxon>
        <taxon>Sapindales</taxon>
        <taxon>Anacardiaceae</taxon>
        <taxon>Pistacia</taxon>
    </lineage>
</organism>
<evidence type="ECO:0000313" key="2">
    <source>
        <dbReference type="Proteomes" id="UP001163603"/>
    </source>
</evidence>
<dbReference type="Proteomes" id="UP001163603">
    <property type="component" value="Chromosome 7"/>
</dbReference>
<accession>A0ACC0YBQ3</accession>
<gene>
    <name evidence="1" type="ORF">Pint_25228</name>
</gene>
<reference evidence="2" key="1">
    <citation type="journal article" date="2023" name="G3 (Bethesda)">
        <title>Genome assembly and association tests identify interacting loci associated with vigor, precocity, and sex in interspecific pistachio rootstocks.</title>
        <authorList>
            <person name="Palmer W."/>
            <person name="Jacygrad E."/>
            <person name="Sagayaradj S."/>
            <person name="Cavanaugh K."/>
            <person name="Han R."/>
            <person name="Bertier L."/>
            <person name="Beede B."/>
            <person name="Kafkas S."/>
            <person name="Golino D."/>
            <person name="Preece J."/>
            <person name="Michelmore R."/>
        </authorList>
    </citation>
    <scope>NUCLEOTIDE SEQUENCE [LARGE SCALE GENOMIC DNA]</scope>
</reference>
<dbReference type="EMBL" id="CM047742">
    <property type="protein sequence ID" value="KAJ0034531.1"/>
    <property type="molecule type" value="Genomic_DNA"/>
</dbReference>
<proteinExistence type="predicted"/>
<protein>
    <submittedName>
        <fullName evidence="1">Uncharacterized protein</fullName>
    </submittedName>
</protein>
<comment type="caution">
    <text evidence="1">The sequence shown here is derived from an EMBL/GenBank/DDBJ whole genome shotgun (WGS) entry which is preliminary data.</text>
</comment>
<evidence type="ECO:0000313" key="1">
    <source>
        <dbReference type="EMBL" id="KAJ0034531.1"/>
    </source>
</evidence>
<keyword evidence="2" id="KW-1185">Reference proteome</keyword>
<name>A0ACC0YBQ3_9ROSI</name>